<protein>
    <submittedName>
        <fullName evidence="1">Uncharacterized protein</fullName>
    </submittedName>
</protein>
<dbReference type="RefSeq" id="XP_012207704.1">
    <property type="nucleotide sequence ID" value="XM_012352314.1"/>
</dbReference>
<reference evidence="1 2" key="1">
    <citation type="journal article" date="2013" name="PLoS Genet.">
        <title>Distinctive expansion of potential virulence genes in the genome of the oomycete fish pathogen Saprolegnia parasitica.</title>
        <authorList>
            <person name="Jiang R.H."/>
            <person name="de Bruijn I."/>
            <person name="Haas B.J."/>
            <person name="Belmonte R."/>
            <person name="Lobach L."/>
            <person name="Christie J."/>
            <person name="van den Ackerveken G."/>
            <person name="Bottin A."/>
            <person name="Bulone V."/>
            <person name="Diaz-Moreno S.M."/>
            <person name="Dumas B."/>
            <person name="Fan L."/>
            <person name="Gaulin E."/>
            <person name="Govers F."/>
            <person name="Grenville-Briggs L.J."/>
            <person name="Horner N.R."/>
            <person name="Levin J.Z."/>
            <person name="Mammella M."/>
            <person name="Meijer H.J."/>
            <person name="Morris P."/>
            <person name="Nusbaum C."/>
            <person name="Oome S."/>
            <person name="Phillips A.J."/>
            <person name="van Rooyen D."/>
            <person name="Rzeszutek E."/>
            <person name="Saraiva M."/>
            <person name="Secombes C.J."/>
            <person name="Seidl M.F."/>
            <person name="Snel B."/>
            <person name="Stassen J.H."/>
            <person name="Sykes S."/>
            <person name="Tripathy S."/>
            <person name="van den Berg H."/>
            <person name="Vega-Arreguin J.C."/>
            <person name="Wawra S."/>
            <person name="Young S.K."/>
            <person name="Zeng Q."/>
            <person name="Dieguez-Uribeondo J."/>
            <person name="Russ C."/>
            <person name="Tyler B.M."/>
            <person name="van West P."/>
        </authorList>
    </citation>
    <scope>NUCLEOTIDE SEQUENCE [LARGE SCALE GENOMIC DNA]</scope>
    <source>
        <strain evidence="1 2">CBS 223.65</strain>
    </source>
</reference>
<dbReference type="VEuPathDB" id="FungiDB:SPRG_13303"/>
<dbReference type="Proteomes" id="UP000030745">
    <property type="component" value="Unassembled WGS sequence"/>
</dbReference>
<dbReference type="STRING" id="695850.A0A067BSX7"/>
<dbReference type="AlphaFoldDB" id="A0A067BSX7"/>
<name>A0A067BSX7_SAPPC</name>
<evidence type="ECO:0000313" key="2">
    <source>
        <dbReference type="Proteomes" id="UP000030745"/>
    </source>
</evidence>
<dbReference type="EMBL" id="KK583284">
    <property type="protein sequence ID" value="KDO21619.1"/>
    <property type="molecule type" value="Genomic_DNA"/>
</dbReference>
<proteinExistence type="predicted"/>
<evidence type="ECO:0000313" key="1">
    <source>
        <dbReference type="EMBL" id="KDO21619.1"/>
    </source>
</evidence>
<keyword evidence="2" id="KW-1185">Reference proteome</keyword>
<dbReference type="GeneID" id="24135187"/>
<sequence>MAREAPPGVPPEVMQVLELFFDSGIFPILMLALFAYKLLPSTDPILSLEQVKRKQPKFGKRHVAFKTDLKCYIGSETGPDGKTKVLGDNVCGRQVWRPHGNPLI</sequence>
<organism evidence="1 2">
    <name type="scientific">Saprolegnia parasitica (strain CBS 223.65)</name>
    <dbReference type="NCBI Taxonomy" id="695850"/>
    <lineage>
        <taxon>Eukaryota</taxon>
        <taxon>Sar</taxon>
        <taxon>Stramenopiles</taxon>
        <taxon>Oomycota</taxon>
        <taxon>Saprolegniomycetes</taxon>
        <taxon>Saprolegniales</taxon>
        <taxon>Saprolegniaceae</taxon>
        <taxon>Saprolegnia</taxon>
    </lineage>
</organism>
<accession>A0A067BSX7</accession>
<gene>
    <name evidence="1" type="ORF">SPRG_13303</name>
</gene>
<dbReference type="KEGG" id="spar:SPRG_13303"/>